<dbReference type="EMBL" id="DYXE01000042">
    <property type="protein sequence ID" value="HJH49469.1"/>
    <property type="molecule type" value="Genomic_DNA"/>
</dbReference>
<proteinExistence type="predicted"/>
<gene>
    <name evidence="1" type="ORF">K8V39_04320</name>
</gene>
<dbReference type="Proteomes" id="UP000813420">
    <property type="component" value="Unassembled WGS sequence"/>
</dbReference>
<comment type="caution">
    <text evidence="1">The sequence shown here is derived from an EMBL/GenBank/DDBJ whole genome shotgun (WGS) entry which is preliminary data.</text>
</comment>
<sequence>MQTGYTVITNNPLVYEKFKNSHDVIYREVSYEDILKEARDRIHQGYQLLTHPLSGSVKPNETPYKSMLMSSTKGRMDPASLRLIENAIQACGKFRFKGDQFQSDVYEDFQMIDLTLLESGMSSADVWA</sequence>
<evidence type="ECO:0000313" key="1">
    <source>
        <dbReference type="EMBL" id="HJH49469.1"/>
    </source>
</evidence>
<dbReference type="InterPro" id="IPR047735">
    <property type="entry name" value="GrdX-like"/>
</dbReference>
<protein>
    <submittedName>
        <fullName evidence="1">GrdX family protein</fullName>
    </submittedName>
</protein>
<dbReference type="AlphaFoldDB" id="A0A9D2VX25"/>
<evidence type="ECO:0000313" key="2">
    <source>
        <dbReference type="Proteomes" id="UP000813420"/>
    </source>
</evidence>
<dbReference type="NCBIfam" id="NF038093">
    <property type="entry name" value="GrdX"/>
    <property type="match status" value="1"/>
</dbReference>
<reference evidence="1" key="1">
    <citation type="journal article" date="2021" name="PeerJ">
        <title>Extensive microbial diversity within the chicken gut microbiome revealed by metagenomics and culture.</title>
        <authorList>
            <person name="Gilroy R."/>
            <person name="Ravi A."/>
            <person name="Getino M."/>
            <person name="Pursley I."/>
            <person name="Horton D.L."/>
            <person name="Alikhan N.F."/>
            <person name="Baker D."/>
            <person name="Gharbi K."/>
            <person name="Hall N."/>
            <person name="Watson M."/>
            <person name="Adriaenssens E.M."/>
            <person name="Foster-Nyarko E."/>
            <person name="Jarju S."/>
            <person name="Secka A."/>
            <person name="Antonio M."/>
            <person name="Oren A."/>
            <person name="Chaudhuri R.R."/>
            <person name="La Ragione R."/>
            <person name="Hildebrand F."/>
            <person name="Pallen M.J."/>
        </authorList>
    </citation>
    <scope>NUCLEOTIDE SEQUENCE</scope>
    <source>
        <strain evidence="1">USAMLcec4-12693</strain>
    </source>
</reference>
<dbReference type="OrthoDB" id="9815289at2"/>
<accession>A0A9D2VX25</accession>
<name>A0A9D2VX25_9FIRM</name>
<organism evidence="1 2">
    <name type="scientific">Merdimonas faecis</name>
    <dbReference type="NCBI Taxonomy" id="1653435"/>
    <lineage>
        <taxon>Bacteria</taxon>
        <taxon>Bacillati</taxon>
        <taxon>Bacillota</taxon>
        <taxon>Clostridia</taxon>
        <taxon>Lachnospirales</taxon>
        <taxon>Lachnospiraceae</taxon>
        <taxon>Merdimonas</taxon>
    </lineage>
</organism>
<reference evidence="1" key="2">
    <citation type="submission" date="2021-09" db="EMBL/GenBank/DDBJ databases">
        <authorList>
            <person name="Gilroy R."/>
        </authorList>
    </citation>
    <scope>NUCLEOTIDE SEQUENCE</scope>
    <source>
        <strain evidence="1">USAMLcec4-12693</strain>
    </source>
</reference>